<proteinExistence type="predicted"/>
<sequence length="90" mass="9997">MPALVSINGVAIDQEDPCALYQALYAVKLRILAGEHVEELQIQSPVTRELMRFSAANLKSLDAELMRLAAACSAKSGKRSRYAKTMRFIR</sequence>
<name>A0A090GAG6_MESPL</name>
<dbReference type="Proteomes" id="UP000046122">
    <property type="component" value="Unassembled WGS sequence"/>
</dbReference>
<dbReference type="AlphaFoldDB" id="A0A090GAG6"/>
<evidence type="ECO:0000313" key="1">
    <source>
        <dbReference type="EMBL" id="CDX55901.1"/>
    </source>
</evidence>
<accession>A0A090GAG6</accession>
<dbReference type="EMBL" id="CCNE01000014">
    <property type="protein sequence ID" value="CDX55901.1"/>
    <property type="molecule type" value="Genomic_DNA"/>
</dbReference>
<evidence type="ECO:0000313" key="2">
    <source>
        <dbReference type="Proteomes" id="UP000046122"/>
    </source>
</evidence>
<protein>
    <submittedName>
        <fullName evidence="1">Uncharacterized protein</fullName>
    </submittedName>
</protein>
<organism evidence="1 2">
    <name type="scientific">Mesorhizobium plurifarium</name>
    <dbReference type="NCBI Taxonomy" id="69974"/>
    <lineage>
        <taxon>Bacteria</taxon>
        <taxon>Pseudomonadati</taxon>
        <taxon>Pseudomonadota</taxon>
        <taxon>Alphaproteobacteria</taxon>
        <taxon>Hyphomicrobiales</taxon>
        <taxon>Phyllobacteriaceae</taxon>
        <taxon>Mesorhizobium</taxon>
    </lineage>
</organism>
<gene>
    <name evidence="1" type="ORF">MPL3365_210124</name>
</gene>
<reference evidence="1 2" key="1">
    <citation type="submission" date="2014-08" db="EMBL/GenBank/DDBJ databases">
        <authorList>
            <person name="Moulin Lionel"/>
        </authorList>
    </citation>
    <scope>NUCLEOTIDE SEQUENCE [LARGE SCALE GENOMIC DNA]</scope>
</reference>